<organism evidence="2">
    <name type="scientific">Agrobacterium albertimagni</name>
    <dbReference type="NCBI Taxonomy" id="147266"/>
    <lineage>
        <taxon>Bacteria</taxon>
        <taxon>Pseudomonadati</taxon>
        <taxon>Pseudomonadota</taxon>
        <taxon>Alphaproteobacteria</taxon>
        <taxon>Hyphomicrobiales</taxon>
        <taxon>Rhizobiaceae</taxon>
        <taxon>Rhizobium/Agrobacterium group</taxon>
        <taxon>Agrobacterium</taxon>
    </lineage>
</organism>
<proteinExistence type="predicted"/>
<evidence type="ECO:0000313" key="2">
    <source>
        <dbReference type="EMBL" id="HEB43387.1"/>
    </source>
</evidence>
<feature type="domain" description="Bacteriophage Mu Gp45 N-terminal" evidence="1">
    <location>
        <begin position="15"/>
        <end position="82"/>
    </location>
</feature>
<dbReference type="Pfam" id="PF06890">
    <property type="entry name" value="Phage_Mu_Gp45"/>
    <property type="match status" value="1"/>
</dbReference>
<name>A0A7C1T9S2_9HYPH</name>
<dbReference type="AlphaFoldDB" id="A0A7C1T9S2"/>
<dbReference type="InterPro" id="IPR053861">
    <property type="entry name" value="Phage_Mu_Gp45_N"/>
</dbReference>
<accession>A0A7C1T9S2</accession>
<evidence type="ECO:0000259" key="1">
    <source>
        <dbReference type="Pfam" id="PF06890"/>
    </source>
</evidence>
<protein>
    <recommendedName>
        <fullName evidence="1">Bacteriophage Mu Gp45 N-terminal domain-containing protein</fullName>
    </recommendedName>
</protein>
<dbReference type="EMBL" id="DSKI01000352">
    <property type="protein sequence ID" value="HEB43387.1"/>
    <property type="molecule type" value="Genomic_DNA"/>
</dbReference>
<comment type="caution">
    <text evidence="2">The sequence shown here is derived from an EMBL/GenBank/DDBJ whole genome shotgun (WGS) entry which is preliminary data.</text>
</comment>
<gene>
    <name evidence="2" type="ORF">ENP70_06745</name>
</gene>
<sequence length="171" mass="17404">MTKEVFDKIRGMARRVTVKDIKDDGETQTASIEVADGIWRSDVEILQQYGISSSAPEDGAVAIALALGGDEGDIVLLPIANPSSRMGGLGKGDAGFYTKGGDRVIARASGGIELVAASSISLTVGGVSLTIDAAGFHFVGGGIWHDGVPIDKTHTHGGVVEGGGFTDPPAG</sequence>
<reference evidence="2" key="1">
    <citation type="journal article" date="2020" name="mSystems">
        <title>Genome- and Community-Level Interaction Insights into Carbon Utilization and Element Cycling Functions of Hydrothermarchaeota in Hydrothermal Sediment.</title>
        <authorList>
            <person name="Zhou Z."/>
            <person name="Liu Y."/>
            <person name="Xu W."/>
            <person name="Pan J."/>
            <person name="Luo Z.H."/>
            <person name="Li M."/>
        </authorList>
    </citation>
    <scope>NUCLEOTIDE SEQUENCE [LARGE SCALE GENOMIC DNA]</scope>
    <source>
        <strain evidence="2">SpSt-243</strain>
    </source>
</reference>